<protein>
    <submittedName>
        <fullName evidence="3">DedA family protein</fullName>
    </submittedName>
</protein>
<dbReference type="Proteomes" id="UP000318413">
    <property type="component" value="Unassembled WGS sequence"/>
</dbReference>
<evidence type="ECO:0000256" key="1">
    <source>
        <dbReference type="SAM" id="Phobius"/>
    </source>
</evidence>
<sequence>MNIEALVAHYGLIALFVGSGIEGEAVVVAGGLMAHRGLVPLGAAMIAASVGSFVADQIWFQVGRRFRTARLVERVRAQPAFARAVAALERHPIGFIFAFRFIYGLRTVSPIAIGTSAVAARTYLAVNAAAAVVWGCAFTLVGYAFGTSFERFFGRFKPHGHQWLYVAGALVLMGAIVGLVHFWRQRRAPA</sequence>
<dbReference type="RefSeq" id="WP_140868764.1">
    <property type="nucleotide sequence ID" value="NZ_RCZK01000003.1"/>
</dbReference>
<evidence type="ECO:0000259" key="2">
    <source>
        <dbReference type="Pfam" id="PF09335"/>
    </source>
</evidence>
<dbReference type="PANTHER" id="PTHR42709:SF2">
    <property type="entry name" value="INNER MEMBRANE PROTEIN YOHD"/>
    <property type="match status" value="1"/>
</dbReference>
<accession>A0A502CLF1</accession>
<feature type="transmembrane region" description="Helical" evidence="1">
    <location>
        <begin position="123"/>
        <end position="143"/>
    </location>
</feature>
<organism evidence="3 4">
    <name type="scientific">Sphingomonas oligophenolica</name>
    <dbReference type="NCBI Taxonomy" id="301154"/>
    <lineage>
        <taxon>Bacteria</taxon>
        <taxon>Pseudomonadati</taxon>
        <taxon>Pseudomonadota</taxon>
        <taxon>Alphaproteobacteria</taxon>
        <taxon>Sphingomonadales</taxon>
        <taxon>Sphingomonadaceae</taxon>
        <taxon>Sphingomonas</taxon>
    </lineage>
</organism>
<keyword evidence="1" id="KW-0472">Membrane</keyword>
<dbReference type="AlphaFoldDB" id="A0A502CLF1"/>
<feature type="transmembrane region" description="Helical" evidence="1">
    <location>
        <begin position="163"/>
        <end position="183"/>
    </location>
</feature>
<dbReference type="OrthoDB" id="948134at2"/>
<dbReference type="EMBL" id="RCZK01000003">
    <property type="protein sequence ID" value="TPG13572.1"/>
    <property type="molecule type" value="Genomic_DNA"/>
</dbReference>
<dbReference type="InterPro" id="IPR032816">
    <property type="entry name" value="VTT_dom"/>
</dbReference>
<keyword evidence="1" id="KW-0812">Transmembrane</keyword>
<evidence type="ECO:0000313" key="4">
    <source>
        <dbReference type="Proteomes" id="UP000318413"/>
    </source>
</evidence>
<dbReference type="InterPro" id="IPR051311">
    <property type="entry name" value="DedA_domain"/>
</dbReference>
<dbReference type="GO" id="GO:0005886">
    <property type="term" value="C:plasma membrane"/>
    <property type="evidence" value="ECO:0007669"/>
    <property type="project" value="TreeGrafter"/>
</dbReference>
<reference evidence="3 4" key="1">
    <citation type="journal article" date="2019" name="Environ. Microbiol.">
        <title>Species interactions and distinct microbial communities in high Arctic permafrost affected cryosols are associated with the CH4 and CO2 gas fluxes.</title>
        <authorList>
            <person name="Altshuler I."/>
            <person name="Hamel J."/>
            <person name="Turney S."/>
            <person name="Magnuson E."/>
            <person name="Levesque R."/>
            <person name="Greer C."/>
            <person name="Whyte L.G."/>
        </authorList>
    </citation>
    <scope>NUCLEOTIDE SEQUENCE [LARGE SCALE GENOMIC DNA]</scope>
    <source>
        <strain evidence="3 4">S5.1</strain>
    </source>
</reference>
<keyword evidence="4" id="KW-1185">Reference proteome</keyword>
<feature type="transmembrane region" description="Helical" evidence="1">
    <location>
        <begin position="38"/>
        <end position="59"/>
    </location>
</feature>
<keyword evidence="1" id="KW-1133">Transmembrane helix</keyword>
<feature type="transmembrane region" description="Helical" evidence="1">
    <location>
        <begin position="12"/>
        <end position="32"/>
    </location>
</feature>
<feature type="domain" description="VTT" evidence="2">
    <location>
        <begin position="23"/>
        <end position="143"/>
    </location>
</feature>
<dbReference type="PANTHER" id="PTHR42709">
    <property type="entry name" value="ALKALINE PHOSPHATASE LIKE PROTEIN"/>
    <property type="match status" value="1"/>
</dbReference>
<evidence type="ECO:0000313" key="3">
    <source>
        <dbReference type="EMBL" id="TPG13572.1"/>
    </source>
</evidence>
<comment type="caution">
    <text evidence="3">The sequence shown here is derived from an EMBL/GenBank/DDBJ whole genome shotgun (WGS) entry which is preliminary data.</text>
</comment>
<gene>
    <name evidence="3" type="ORF">EAH84_05100</name>
</gene>
<dbReference type="Pfam" id="PF09335">
    <property type="entry name" value="VTT_dom"/>
    <property type="match status" value="1"/>
</dbReference>
<name>A0A502CLF1_9SPHN</name>
<proteinExistence type="predicted"/>